<gene>
    <name evidence="3" type="ORF">ACFOYW_00490</name>
</gene>
<dbReference type="EMBL" id="JBHSCN010000002">
    <property type="protein sequence ID" value="MFC4241833.1"/>
    <property type="molecule type" value="Genomic_DNA"/>
</dbReference>
<evidence type="ECO:0000256" key="2">
    <source>
        <dbReference type="SAM" id="Phobius"/>
    </source>
</evidence>
<proteinExistence type="predicted"/>
<feature type="region of interest" description="Disordered" evidence="1">
    <location>
        <begin position="303"/>
        <end position="349"/>
    </location>
</feature>
<feature type="region of interest" description="Disordered" evidence="1">
    <location>
        <begin position="256"/>
        <end position="279"/>
    </location>
</feature>
<dbReference type="Proteomes" id="UP001595900">
    <property type="component" value="Unassembled WGS sequence"/>
</dbReference>
<sequence length="349" mass="36732">MIVAGATRESAGAFAAAVREALSDLPTDEIDELTDGLEADLVERAEESGGTSTFGDPVAYAEELRSAAGLPPRGGPSTERRFVGEEIARLLAAGVKGVRANPAGAWLLDLLVALRPVWWVLRGWTVYQVVILVATGRSTGVVPIDPQLVGSTKLAGWVLLLACVLVSVQWGRGRWLPWRWLRVLLIASSIGTVLAFIPVCYAAINGTETAAEVNSASSSSIVPQGLYDNGNEVYNIYAYGADGKPLSDVRLFDQDGHALQTNPDPDANTTFDGTTANGQTLTLEPSQRADGVTAWQVYPLQSDGSSSVTAPFTQVQPLLPTSPDAAATPSPEPSASMNSSATPSPDTSR</sequence>
<evidence type="ECO:0000256" key="1">
    <source>
        <dbReference type="SAM" id="MobiDB-lite"/>
    </source>
</evidence>
<feature type="transmembrane region" description="Helical" evidence="2">
    <location>
        <begin position="154"/>
        <end position="171"/>
    </location>
</feature>
<keyword evidence="2" id="KW-1133">Transmembrane helix</keyword>
<dbReference type="RefSeq" id="WP_390226585.1">
    <property type="nucleotide sequence ID" value="NZ_JBHSCN010000002.1"/>
</dbReference>
<name>A0ABV8Q2F7_9MICO</name>
<keyword evidence="4" id="KW-1185">Reference proteome</keyword>
<accession>A0ABV8Q2F7</accession>
<feature type="transmembrane region" description="Helical" evidence="2">
    <location>
        <begin position="183"/>
        <end position="204"/>
    </location>
</feature>
<organism evidence="3 4">
    <name type="scientific">Gryllotalpicola reticulitermitis</name>
    <dbReference type="NCBI Taxonomy" id="1184153"/>
    <lineage>
        <taxon>Bacteria</taxon>
        <taxon>Bacillati</taxon>
        <taxon>Actinomycetota</taxon>
        <taxon>Actinomycetes</taxon>
        <taxon>Micrococcales</taxon>
        <taxon>Microbacteriaceae</taxon>
        <taxon>Gryllotalpicola</taxon>
    </lineage>
</organism>
<feature type="compositionally biased region" description="Low complexity" evidence="1">
    <location>
        <begin position="317"/>
        <end position="336"/>
    </location>
</feature>
<protein>
    <submittedName>
        <fullName evidence="3">Uncharacterized protein</fullName>
    </submittedName>
</protein>
<evidence type="ECO:0000313" key="3">
    <source>
        <dbReference type="EMBL" id="MFC4241833.1"/>
    </source>
</evidence>
<reference evidence="4" key="1">
    <citation type="journal article" date="2019" name="Int. J. Syst. Evol. Microbiol.">
        <title>The Global Catalogue of Microorganisms (GCM) 10K type strain sequencing project: providing services to taxonomists for standard genome sequencing and annotation.</title>
        <authorList>
            <consortium name="The Broad Institute Genomics Platform"/>
            <consortium name="The Broad Institute Genome Sequencing Center for Infectious Disease"/>
            <person name="Wu L."/>
            <person name="Ma J."/>
        </authorList>
    </citation>
    <scope>NUCLEOTIDE SEQUENCE [LARGE SCALE GENOMIC DNA]</scope>
    <source>
        <strain evidence="4">CGMCC 1.10363</strain>
    </source>
</reference>
<keyword evidence="2" id="KW-0812">Transmembrane</keyword>
<feature type="compositionally biased region" description="Polar residues" evidence="1">
    <location>
        <begin position="259"/>
        <end position="279"/>
    </location>
</feature>
<feature type="compositionally biased region" description="Polar residues" evidence="1">
    <location>
        <begin position="337"/>
        <end position="349"/>
    </location>
</feature>
<comment type="caution">
    <text evidence="3">The sequence shown here is derived from an EMBL/GenBank/DDBJ whole genome shotgun (WGS) entry which is preliminary data.</text>
</comment>
<evidence type="ECO:0000313" key="4">
    <source>
        <dbReference type="Proteomes" id="UP001595900"/>
    </source>
</evidence>
<keyword evidence="2" id="KW-0472">Membrane</keyword>
<feature type="compositionally biased region" description="Polar residues" evidence="1">
    <location>
        <begin position="303"/>
        <end position="316"/>
    </location>
</feature>